<feature type="region of interest" description="Disordered" evidence="1">
    <location>
        <begin position="181"/>
        <end position="211"/>
    </location>
</feature>
<sequence>MSESSEPDIMYHGAEWFDQNKGKLLNGALAVILGVGGYQWFNMSQADSRVASESALFAVQNLDSTNLVEFAEAYAKVSTDQAGEPVAERALILSARTWLEAADYDKAQAAFESYLGKHANGNWANEAKLGQAICQEAKDDVADAIRTYQSLTNNPSVNINIKNRATALLEAAQTKLEPLVTKPKPVPVLQPEAPKPAVPAVPPTSAAPDNK</sequence>
<feature type="domain" description="Ancillary SecYEG translocon subunit/Cell division coordinator CpoB TPR" evidence="2">
    <location>
        <begin position="15"/>
        <end position="149"/>
    </location>
</feature>
<evidence type="ECO:0000259" key="2">
    <source>
        <dbReference type="Pfam" id="PF09976"/>
    </source>
</evidence>
<dbReference type="EMBL" id="UINC01010339">
    <property type="protein sequence ID" value="SVA46033.1"/>
    <property type="molecule type" value="Genomic_DNA"/>
</dbReference>
<evidence type="ECO:0000256" key="1">
    <source>
        <dbReference type="SAM" id="MobiDB-lite"/>
    </source>
</evidence>
<evidence type="ECO:0000313" key="3">
    <source>
        <dbReference type="EMBL" id="SVA46033.1"/>
    </source>
</evidence>
<proteinExistence type="predicted"/>
<name>A0A381W2B4_9ZZZZ</name>
<dbReference type="Gene3D" id="1.25.40.10">
    <property type="entry name" value="Tetratricopeptide repeat domain"/>
    <property type="match status" value="1"/>
</dbReference>
<reference evidence="3" key="1">
    <citation type="submission" date="2018-05" db="EMBL/GenBank/DDBJ databases">
        <authorList>
            <person name="Lanie J.A."/>
            <person name="Ng W.-L."/>
            <person name="Kazmierczak K.M."/>
            <person name="Andrzejewski T.M."/>
            <person name="Davidsen T.M."/>
            <person name="Wayne K.J."/>
            <person name="Tettelin H."/>
            <person name="Glass J.I."/>
            <person name="Rusch D."/>
            <person name="Podicherti R."/>
            <person name="Tsui H.-C.T."/>
            <person name="Winkler M.E."/>
        </authorList>
    </citation>
    <scope>NUCLEOTIDE SEQUENCE</scope>
</reference>
<organism evidence="3">
    <name type="scientific">marine metagenome</name>
    <dbReference type="NCBI Taxonomy" id="408172"/>
    <lineage>
        <taxon>unclassified sequences</taxon>
        <taxon>metagenomes</taxon>
        <taxon>ecological metagenomes</taxon>
    </lineage>
</organism>
<protein>
    <recommendedName>
        <fullName evidence="2">Ancillary SecYEG translocon subunit/Cell division coordinator CpoB TPR domain-containing protein</fullName>
    </recommendedName>
</protein>
<dbReference type="InterPro" id="IPR011990">
    <property type="entry name" value="TPR-like_helical_dom_sf"/>
</dbReference>
<dbReference type="AlphaFoldDB" id="A0A381W2B4"/>
<accession>A0A381W2B4</accession>
<feature type="compositionally biased region" description="Pro residues" evidence="1">
    <location>
        <begin position="184"/>
        <end position="202"/>
    </location>
</feature>
<gene>
    <name evidence="3" type="ORF">METZ01_LOCUS98887</name>
</gene>
<dbReference type="InterPro" id="IPR018704">
    <property type="entry name" value="SecYEG/CpoB_TPR"/>
</dbReference>
<dbReference type="Pfam" id="PF09976">
    <property type="entry name" value="TPR_21"/>
    <property type="match status" value="1"/>
</dbReference>